<reference evidence="2 3" key="1">
    <citation type="submission" date="2014-11" db="EMBL/GenBank/DDBJ databases">
        <title>Genome sequencing of Pantoea rodasii ND03.</title>
        <authorList>
            <person name="Muhamad Yunos N.Y."/>
            <person name="Chan K.-G."/>
        </authorList>
    </citation>
    <scope>NUCLEOTIDE SEQUENCE [LARGE SCALE GENOMIC DNA]</scope>
    <source>
        <strain evidence="2 3">ND03</strain>
    </source>
</reference>
<dbReference type="RefSeq" id="WP_039336709.1">
    <property type="nucleotide sequence ID" value="NZ_JTJJ01000135.1"/>
</dbReference>
<evidence type="ECO:0000313" key="2">
    <source>
        <dbReference type="EMBL" id="KHJ65390.1"/>
    </source>
</evidence>
<organism evidence="2 3">
    <name type="scientific">Pantoea rodasii</name>
    <dbReference type="NCBI Taxonomy" id="1076549"/>
    <lineage>
        <taxon>Bacteria</taxon>
        <taxon>Pseudomonadati</taxon>
        <taxon>Pseudomonadota</taxon>
        <taxon>Gammaproteobacteria</taxon>
        <taxon>Enterobacterales</taxon>
        <taxon>Erwiniaceae</taxon>
        <taxon>Pantoea</taxon>
    </lineage>
</organism>
<dbReference type="SUPFAM" id="SSF48557">
    <property type="entry name" value="L-aspartase-like"/>
    <property type="match status" value="1"/>
</dbReference>
<protein>
    <submittedName>
        <fullName evidence="2">Histidine ammonia-lyase</fullName>
    </submittedName>
</protein>
<sequence>MTIVWGDAPLTWQELVHVARLDAELALSASAWQRIAQGREIVEQIVASGHIAYGINTGLGALCNITLPEAQLSQLSRNTLLSHACGVGPLLAREQVRAILCAAIANYSHGKSGVSVALVQHLLALLNNQITPQVPSQGSVGYLSHMAHIGLALIGVGDVEYQHQIIPAEQALAQAGLTAYRPGAKEGLSLVNGTPCMTGLTCLALDDAARLLDWADVTGAMSFEALRGQLVAFDAEVIALKASPGMQVSGQRLRQLLSDSPLLAKSVGVRTQDALSLRSMPQVHGASRDQFDHAARQVNTELNACTDNPLVLGTVDNWRVVSQANPHGESVAMAADLLAIAMAEVGSIAERRLDRLVNPLVSGLPAFLVAQPGVNSGMMIAQYVAASLCA</sequence>
<dbReference type="AlphaFoldDB" id="A0A0B1R2S3"/>
<name>A0A0B1R2S3_9GAMM</name>
<dbReference type="Gene3D" id="1.10.275.10">
    <property type="entry name" value="Fumarase/aspartase (N-terminal domain)"/>
    <property type="match status" value="1"/>
</dbReference>
<dbReference type="InterPro" id="IPR001106">
    <property type="entry name" value="Aromatic_Lyase"/>
</dbReference>
<evidence type="ECO:0000313" key="3">
    <source>
        <dbReference type="Proteomes" id="UP000030853"/>
    </source>
</evidence>
<keyword evidence="1 2" id="KW-0456">Lyase</keyword>
<dbReference type="FunFam" id="1.10.275.10:FF:000005">
    <property type="entry name" value="Histidine ammonia-lyase"/>
    <property type="match status" value="1"/>
</dbReference>
<comment type="caution">
    <text evidence="2">The sequence shown here is derived from an EMBL/GenBank/DDBJ whole genome shotgun (WGS) entry which is preliminary data.</text>
</comment>
<dbReference type="GO" id="GO:0016841">
    <property type="term" value="F:ammonia-lyase activity"/>
    <property type="evidence" value="ECO:0007669"/>
    <property type="project" value="UniProtKB-ARBA"/>
</dbReference>
<dbReference type="EMBL" id="JTJJ01000135">
    <property type="protein sequence ID" value="KHJ65390.1"/>
    <property type="molecule type" value="Genomic_DNA"/>
</dbReference>
<dbReference type="InterPro" id="IPR024083">
    <property type="entry name" value="Fumarase/histidase_N"/>
</dbReference>
<evidence type="ECO:0000256" key="1">
    <source>
        <dbReference type="ARBA" id="ARBA00023239"/>
    </source>
</evidence>
<gene>
    <name evidence="2" type="ORF">QU24_24800</name>
</gene>
<feature type="non-terminal residue" evidence="2">
    <location>
        <position position="390"/>
    </location>
</feature>
<dbReference type="PANTHER" id="PTHR10362">
    <property type="entry name" value="HISTIDINE AMMONIA-LYASE"/>
    <property type="match status" value="1"/>
</dbReference>
<dbReference type="InterPro" id="IPR008948">
    <property type="entry name" value="L-Aspartase-like"/>
</dbReference>
<dbReference type="Pfam" id="PF00221">
    <property type="entry name" value="Lyase_aromatic"/>
    <property type="match status" value="1"/>
</dbReference>
<dbReference type="Proteomes" id="UP000030853">
    <property type="component" value="Unassembled WGS sequence"/>
</dbReference>
<dbReference type="Gene3D" id="1.20.200.10">
    <property type="entry name" value="Fumarase/aspartase (Central domain)"/>
    <property type="match status" value="1"/>
</dbReference>
<proteinExistence type="predicted"/>
<accession>A0A0B1R2S3</accession>
<dbReference type="CDD" id="cd00332">
    <property type="entry name" value="PAL-HAL"/>
    <property type="match status" value="1"/>
</dbReference>